<proteinExistence type="inferred from homology"/>
<comment type="caution">
    <text evidence="13">The sequence shown here is derived from an EMBL/GenBank/DDBJ whole genome shotgun (WGS) entry which is preliminary data.</text>
</comment>
<evidence type="ECO:0000256" key="2">
    <source>
        <dbReference type="ARBA" id="ARBA00002631"/>
    </source>
</evidence>
<dbReference type="GO" id="GO:0097510">
    <property type="term" value="P:base-excision repair, AP site formation via deaminated base removal"/>
    <property type="evidence" value="ECO:0007669"/>
    <property type="project" value="TreeGrafter"/>
</dbReference>
<evidence type="ECO:0000256" key="1">
    <source>
        <dbReference type="ARBA" id="ARBA00001400"/>
    </source>
</evidence>
<dbReference type="GO" id="GO:0005737">
    <property type="term" value="C:cytoplasm"/>
    <property type="evidence" value="ECO:0007669"/>
    <property type="project" value="UniProtKB-SubCell"/>
</dbReference>
<comment type="similarity">
    <text evidence="3 9 11">Belongs to the uracil-DNA glycosylase (UDG) superfamily. UNG family.</text>
</comment>
<evidence type="ECO:0000256" key="11">
    <source>
        <dbReference type="RuleBase" id="RU003780"/>
    </source>
</evidence>
<comment type="function">
    <text evidence="2 9 11">Excises uracil residues from the DNA which can arise as a result of misincorporation of dUMP residues by DNA polymerase or due to deamination of cytosine.</text>
</comment>
<keyword evidence="14" id="KW-1185">Reference proteome</keyword>
<dbReference type="SMART" id="SM00986">
    <property type="entry name" value="UDG"/>
    <property type="match status" value="1"/>
</dbReference>
<dbReference type="SUPFAM" id="SSF52141">
    <property type="entry name" value="Uracil-DNA glycosylase-like"/>
    <property type="match status" value="1"/>
</dbReference>
<protein>
    <recommendedName>
        <fullName evidence="5 9">Uracil-DNA glycosylase</fullName>
        <shortName evidence="9">UDG</shortName>
        <ecNumber evidence="4 9">3.2.2.27</ecNumber>
    </recommendedName>
</protein>
<dbReference type="AlphaFoldDB" id="A0A235EKE2"/>
<dbReference type="NCBIfam" id="NF003588">
    <property type="entry name" value="PRK05254.1-1"/>
    <property type="match status" value="1"/>
</dbReference>
<dbReference type="PROSITE" id="PS00130">
    <property type="entry name" value="U_DNA_GLYCOSYLASE"/>
    <property type="match status" value="1"/>
</dbReference>
<gene>
    <name evidence="9" type="primary">ung</name>
    <name evidence="13" type="ORF">CBY09_14955</name>
</gene>
<evidence type="ECO:0000256" key="9">
    <source>
        <dbReference type="HAMAP-Rule" id="MF_00148"/>
    </source>
</evidence>
<dbReference type="GO" id="GO:0004844">
    <property type="term" value="F:uracil DNA N-glycosylase activity"/>
    <property type="evidence" value="ECO:0007669"/>
    <property type="project" value="UniProtKB-UniRule"/>
</dbReference>
<evidence type="ECO:0000256" key="8">
    <source>
        <dbReference type="ARBA" id="ARBA00023204"/>
    </source>
</evidence>
<comment type="catalytic activity">
    <reaction evidence="1 9 11">
        <text>Hydrolyzes single-stranded DNA or mismatched double-stranded DNA and polynucleotides, releasing free uracil.</text>
        <dbReference type="EC" id="3.2.2.27"/>
    </reaction>
</comment>
<dbReference type="NCBIfam" id="NF003589">
    <property type="entry name" value="PRK05254.1-2"/>
    <property type="match status" value="1"/>
</dbReference>
<dbReference type="PANTHER" id="PTHR11264:SF0">
    <property type="entry name" value="URACIL-DNA GLYCOSYLASE"/>
    <property type="match status" value="1"/>
</dbReference>
<evidence type="ECO:0000313" key="13">
    <source>
        <dbReference type="EMBL" id="OYD49502.1"/>
    </source>
</evidence>
<evidence type="ECO:0000256" key="5">
    <source>
        <dbReference type="ARBA" id="ARBA00018429"/>
    </source>
</evidence>
<evidence type="ECO:0000259" key="12">
    <source>
        <dbReference type="SMART" id="SM00986"/>
    </source>
</evidence>
<evidence type="ECO:0000256" key="10">
    <source>
        <dbReference type="PROSITE-ProRule" id="PRU10072"/>
    </source>
</evidence>
<dbReference type="InterPro" id="IPR005122">
    <property type="entry name" value="Uracil-DNA_glycosylase-like"/>
</dbReference>
<feature type="active site" description="Proton acceptor" evidence="9 10">
    <location>
        <position position="80"/>
    </location>
</feature>
<feature type="domain" description="Uracil-DNA glycosylase-like" evidence="12">
    <location>
        <begin position="65"/>
        <end position="233"/>
    </location>
</feature>
<accession>A0A235EKE2</accession>
<reference evidence="13 14" key="1">
    <citation type="submission" date="2017-07" db="EMBL/GenBank/DDBJ databases">
        <title>Acidovorax KNDSW TSA 6 genome sequence and assembly.</title>
        <authorList>
            <person name="Mayilraj S."/>
        </authorList>
    </citation>
    <scope>NUCLEOTIDE SEQUENCE [LARGE SCALE GENOMIC DNA]</scope>
    <source>
        <strain evidence="13 14">KNDSW-TSA6</strain>
    </source>
</reference>
<sequence length="238" mass="25630">MNSPVQTSTQLQSADPAHWPVAPGWQPLVDAFFAGERGQALQAFLQSRLAAGAVIFPPQPLRALELTPPDAVRVVILGQDPYHGRGQAEGLAFSVAPGVRLPPSLQNIFKEMQRDLGVPFPPFPTPGGSLVKWAQNGVLLLNTGLTVEEGQPASHAGKGWEALTDAVIRHVAEGPRPVVFMLWGSHAQSKRAFIPQDRGHLVLTSNHPSPLSALRPPVPFIGNGHFGKARAFREQHGY</sequence>
<evidence type="ECO:0000313" key="14">
    <source>
        <dbReference type="Proteomes" id="UP000215441"/>
    </source>
</evidence>
<dbReference type="HAMAP" id="MF_00148">
    <property type="entry name" value="UDG"/>
    <property type="match status" value="1"/>
</dbReference>
<evidence type="ECO:0000256" key="4">
    <source>
        <dbReference type="ARBA" id="ARBA00012030"/>
    </source>
</evidence>
<comment type="subcellular location">
    <subcellularLocation>
        <location evidence="9">Cytoplasm</location>
    </subcellularLocation>
</comment>
<dbReference type="InterPro" id="IPR036895">
    <property type="entry name" value="Uracil-DNA_glycosylase-like_sf"/>
</dbReference>
<keyword evidence="8 9" id="KW-0234">DNA repair</keyword>
<dbReference type="InterPro" id="IPR002043">
    <property type="entry name" value="UDG_fam1"/>
</dbReference>
<dbReference type="PANTHER" id="PTHR11264">
    <property type="entry name" value="URACIL-DNA GLYCOSYLASE"/>
    <property type="match status" value="1"/>
</dbReference>
<organism evidence="13 14">
    <name type="scientific">Acidovorax kalamii</name>
    <dbReference type="NCBI Taxonomy" id="2004485"/>
    <lineage>
        <taxon>Bacteria</taxon>
        <taxon>Pseudomonadati</taxon>
        <taxon>Pseudomonadota</taxon>
        <taxon>Betaproteobacteria</taxon>
        <taxon>Burkholderiales</taxon>
        <taxon>Comamonadaceae</taxon>
        <taxon>Acidovorax</taxon>
    </lineage>
</organism>
<dbReference type="RefSeq" id="WP_094290374.1">
    <property type="nucleotide sequence ID" value="NZ_NOIG01000009.1"/>
</dbReference>
<dbReference type="SMART" id="SM00987">
    <property type="entry name" value="UreE_C"/>
    <property type="match status" value="1"/>
</dbReference>
<keyword evidence="6 9" id="KW-0227">DNA damage</keyword>
<dbReference type="NCBIfam" id="NF003591">
    <property type="entry name" value="PRK05254.1-4"/>
    <property type="match status" value="1"/>
</dbReference>
<dbReference type="EC" id="3.2.2.27" evidence="4 9"/>
<dbReference type="NCBIfam" id="TIGR00628">
    <property type="entry name" value="ung"/>
    <property type="match status" value="1"/>
</dbReference>
<dbReference type="InterPro" id="IPR018085">
    <property type="entry name" value="Ura-DNA_Glyclase_AS"/>
</dbReference>
<dbReference type="CDD" id="cd10027">
    <property type="entry name" value="UDG-F1-like"/>
    <property type="match status" value="1"/>
</dbReference>
<dbReference type="Gene3D" id="3.40.470.10">
    <property type="entry name" value="Uracil-DNA glycosylase-like domain"/>
    <property type="match status" value="1"/>
</dbReference>
<evidence type="ECO:0000256" key="6">
    <source>
        <dbReference type="ARBA" id="ARBA00022763"/>
    </source>
</evidence>
<dbReference type="OrthoDB" id="9804372at2"/>
<evidence type="ECO:0000256" key="7">
    <source>
        <dbReference type="ARBA" id="ARBA00022801"/>
    </source>
</evidence>
<name>A0A235EKE2_9BURK</name>
<dbReference type="Proteomes" id="UP000215441">
    <property type="component" value="Unassembled WGS sequence"/>
</dbReference>
<evidence type="ECO:0000256" key="3">
    <source>
        <dbReference type="ARBA" id="ARBA00008184"/>
    </source>
</evidence>
<keyword evidence="7 9" id="KW-0378">Hydrolase</keyword>
<dbReference type="NCBIfam" id="NF003592">
    <property type="entry name" value="PRK05254.1-5"/>
    <property type="match status" value="1"/>
</dbReference>
<dbReference type="EMBL" id="NOIG01000009">
    <property type="protein sequence ID" value="OYD49502.1"/>
    <property type="molecule type" value="Genomic_DNA"/>
</dbReference>
<dbReference type="Pfam" id="PF03167">
    <property type="entry name" value="UDG"/>
    <property type="match status" value="1"/>
</dbReference>
<keyword evidence="9" id="KW-0963">Cytoplasm</keyword>